<reference evidence="8" key="1">
    <citation type="submission" date="2022-10" db="EMBL/GenBank/DDBJ databases">
        <title>Genome assembly of Pristionchus species.</title>
        <authorList>
            <person name="Yoshida K."/>
            <person name="Sommer R.J."/>
        </authorList>
    </citation>
    <scope>NUCLEOTIDE SEQUENCE [LARGE SCALE GENOMIC DNA]</scope>
    <source>
        <strain evidence="8">RS5460</strain>
    </source>
</reference>
<dbReference type="Gene3D" id="1.10.3080.10">
    <property type="entry name" value="Clc chloride channel"/>
    <property type="match status" value="1"/>
</dbReference>
<evidence type="ECO:0000313" key="8">
    <source>
        <dbReference type="Proteomes" id="UP001328107"/>
    </source>
</evidence>
<evidence type="ECO:0000256" key="4">
    <source>
        <dbReference type="ARBA" id="ARBA00022989"/>
    </source>
</evidence>
<keyword evidence="4 6" id="KW-1133">Transmembrane helix</keyword>
<dbReference type="Pfam" id="PF00654">
    <property type="entry name" value="Voltage_CLC"/>
    <property type="match status" value="1"/>
</dbReference>
<dbReference type="PRINTS" id="PR00762">
    <property type="entry name" value="CLCHANNEL"/>
</dbReference>
<keyword evidence="5 6" id="KW-0472">Membrane</keyword>
<keyword evidence="2 6" id="KW-0812">Transmembrane</keyword>
<name>A0AAN5CNW4_9BILA</name>
<gene>
    <name evidence="7" type="ORF">PMAYCL1PPCAC_18064</name>
</gene>
<evidence type="ECO:0000256" key="6">
    <source>
        <dbReference type="SAM" id="Phobius"/>
    </source>
</evidence>
<feature type="transmembrane region" description="Helical" evidence="6">
    <location>
        <begin position="86"/>
        <end position="104"/>
    </location>
</feature>
<evidence type="ECO:0000256" key="1">
    <source>
        <dbReference type="ARBA" id="ARBA00004141"/>
    </source>
</evidence>
<dbReference type="Proteomes" id="UP001328107">
    <property type="component" value="Unassembled WGS sequence"/>
</dbReference>
<evidence type="ECO:0000256" key="3">
    <source>
        <dbReference type="ARBA" id="ARBA00022737"/>
    </source>
</evidence>
<feature type="transmembrane region" description="Helical" evidence="6">
    <location>
        <begin position="164"/>
        <end position="187"/>
    </location>
</feature>
<keyword evidence="8" id="KW-1185">Reference proteome</keyword>
<keyword evidence="3" id="KW-0677">Repeat</keyword>
<dbReference type="InterPro" id="IPR001807">
    <property type="entry name" value="ClC"/>
</dbReference>
<sequence length="195" mass="21022">MLMGTVTYPECLGQFMAGKKKFLTTLIDFFANCTWSNVEGATVCNGSITDSYTGLHHDVSIFVSLSVFIFVHFFLSILCHTMPIPSGIIISCLGIGAAMGRLIGETFSVINHGFVWTGAVHQAIYPGVYAVAGSAAMVGSVTHTVSTAVIMFEMTGQLLHLLPVLMAVIVSNAVCSFFEISIIDSVIQLRKLQYL</sequence>
<dbReference type="GO" id="GO:0005886">
    <property type="term" value="C:plasma membrane"/>
    <property type="evidence" value="ECO:0007669"/>
    <property type="project" value="TreeGrafter"/>
</dbReference>
<evidence type="ECO:0000313" key="7">
    <source>
        <dbReference type="EMBL" id="GMR47869.1"/>
    </source>
</evidence>
<feature type="transmembrane region" description="Helical" evidence="6">
    <location>
        <begin position="124"/>
        <end position="152"/>
    </location>
</feature>
<dbReference type="EMBL" id="BTRK01000004">
    <property type="protein sequence ID" value="GMR47869.1"/>
    <property type="molecule type" value="Genomic_DNA"/>
</dbReference>
<dbReference type="InterPro" id="IPR050970">
    <property type="entry name" value="Cl_channel_volt-gated"/>
</dbReference>
<dbReference type="InterPro" id="IPR014743">
    <property type="entry name" value="Cl-channel_core"/>
</dbReference>
<evidence type="ECO:0000256" key="2">
    <source>
        <dbReference type="ARBA" id="ARBA00022692"/>
    </source>
</evidence>
<feature type="transmembrane region" description="Helical" evidence="6">
    <location>
        <begin position="59"/>
        <end position="79"/>
    </location>
</feature>
<comment type="caution">
    <text evidence="7">The sequence shown here is derived from an EMBL/GenBank/DDBJ whole genome shotgun (WGS) entry which is preliminary data.</text>
</comment>
<evidence type="ECO:0008006" key="9">
    <source>
        <dbReference type="Google" id="ProtNLM"/>
    </source>
</evidence>
<protein>
    <recommendedName>
        <fullName evidence="9">Chloride channel protein</fullName>
    </recommendedName>
</protein>
<dbReference type="PANTHER" id="PTHR45720:SF10">
    <property type="entry name" value="CHLORIDE CHANNEL PROTEIN 2"/>
    <property type="match status" value="1"/>
</dbReference>
<evidence type="ECO:0000256" key="5">
    <source>
        <dbReference type="ARBA" id="ARBA00023136"/>
    </source>
</evidence>
<dbReference type="PANTHER" id="PTHR45720">
    <property type="entry name" value="CHLORIDE CHANNEL PROTEIN 2"/>
    <property type="match status" value="1"/>
</dbReference>
<organism evidence="7 8">
    <name type="scientific">Pristionchus mayeri</name>
    <dbReference type="NCBI Taxonomy" id="1317129"/>
    <lineage>
        <taxon>Eukaryota</taxon>
        <taxon>Metazoa</taxon>
        <taxon>Ecdysozoa</taxon>
        <taxon>Nematoda</taxon>
        <taxon>Chromadorea</taxon>
        <taxon>Rhabditida</taxon>
        <taxon>Rhabditina</taxon>
        <taxon>Diplogasteromorpha</taxon>
        <taxon>Diplogasteroidea</taxon>
        <taxon>Neodiplogasteridae</taxon>
        <taxon>Pristionchus</taxon>
    </lineage>
</organism>
<proteinExistence type="predicted"/>
<dbReference type="AlphaFoldDB" id="A0AAN5CNW4"/>
<accession>A0AAN5CNW4</accession>
<comment type="subcellular location">
    <subcellularLocation>
        <location evidence="1">Membrane</location>
        <topology evidence="1">Multi-pass membrane protein</topology>
    </subcellularLocation>
</comment>
<dbReference type="SUPFAM" id="SSF81340">
    <property type="entry name" value="Clc chloride channel"/>
    <property type="match status" value="1"/>
</dbReference>
<feature type="non-terminal residue" evidence="7">
    <location>
        <position position="195"/>
    </location>
</feature>
<dbReference type="GO" id="GO:0005247">
    <property type="term" value="F:voltage-gated chloride channel activity"/>
    <property type="evidence" value="ECO:0007669"/>
    <property type="project" value="TreeGrafter"/>
</dbReference>